<accession>A0ABX7G6J1</accession>
<evidence type="ECO:0000313" key="9">
    <source>
        <dbReference type="EMBL" id="QRH02984.1"/>
    </source>
</evidence>
<evidence type="ECO:0000256" key="2">
    <source>
        <dbReference type="ARBA" id="ARBA00009142"/>
    </source>
</evidence>
<evidence type="ECO:0000256" key="1">
    <source>
        <dbReference type="ARBA" id="ARBA00004651"/>
    </source>
</evidence>
<feature type="transmembrane region" description="Helical" evidence="8">
    <location>
        <begin position="103"/>
        <end position="121"/>
    </location>
</feature>
<feature type="transmembrane region" description="Helical" evidence="8">
    <location>
        <begin position="207"/>
        <end position="223"/>
    </location>
</feature>
<dbReference type="PANTHER" id="PTHR30269">
    <property type="entry name" value="TRANSMEMBRANE PROTEIN YFCA"/>
    <property type="match status" value="1"/>
</dbReference>
<protein>
    <recommendedName>
        <fullName evidence="8">Probable membrane transporter protein</fullName>
    </recommendedName>
</protein>
<keyword evidence="7 8" id="KW-0472">Membrane</keyword>
<evidence type="ECO:0000256" key="4">
    <source>
        <dbReference type="ARBA" id="ARBA00022475"/>
    </source>
</evidence>
<feature type="transmembrane region" description="Helical" evidence="8">
    <location>
        <begin position="12"/>
        <end position="39"/>
    </location>
</feature>
<dbReference type="PANTHER" id="PTHR30269:SF25">
    <property type="entry name" value="MEMBRANE TRANSPORTER PROTEIN-RELATED"/>
    <property type="match status" value="1"/>
</dbReference>
<dbReference type="EMBL" id="CP069213">
    <property type="protein sequence ID" value="QRH02984.1"/>
    <property type="molecule type" value="Genomic_DNA"/>
</dbReference>
<name>A0ABX7G6J1_9GAMM</name>
<dbReference type="RefSeq" id="WP_203326561.1">
    <property type="nucleotide sequence ID" value="NZ_CP069213.1"/>
</dbReference>
<dbReference type="InterPro" id="IPR052017">
    <property type="entry name" value="TSUP"/>
</dbReference>
<organism evidence="9 10">
    <name type="scientific">Shewanella litorisediminis</name>
    <dbReference type="NCBI Taxonomy" id="1173586"/>
    <lineage>
        <taxon>Bacteria</taxon>
        <taxon>Pseudomonadati</taxon>
        <taxon>Pseudomonadota</taxon>
        <taxon>Gammaproteobacteria</taxon>
        <taxon>Alteromonadales</taxon>
        <taxon>Shewanellaceae</taxon>
        <taxon>Shewanella</taxon>
    </lineage>
</organism>
<dbReference type="Pfam" id="PF01925">
    <property type="entry name" value="TauE"/>
    <property type="match status" value="1"/>
</dbReference>
<dbReference type="InterPro" id="IPR002781">
    <property type="entry name" value="TM_pro_TauE-like"/>
</dbReference>
<evidence type="ECO:0000256" key="8">
    <source>
        <dbReference type="RuleBase" id="RU363041"/>
    </source>
</evidence>
<comment type="similarity">
    <text evidence="2 8">Belongs to the 4-toluene sulfonate uptake permease (TSUP) (TC 2.A.102) family.</text>
</comment>
<proteinExistence type="inferred from homology"/>
<evidence type="ECO:0000256" key="7">
    <source>
        <dbReference type="ARBA" id="ARBA00023136"/>
    </source>
</evidence>
<evidence type="ECO:0000256" key="6">
    <source>
        <dbReference type="ARBA" id="ARBA00022989"/>
    </source>
</evidence>
<keyword evidence="6 8" id="KW-1133">Transmembrane helix</keyword>
<gene>
    <name evidence="9" type="ORF">JQC75_06155</name>
</gene>
<keyword evidence="4 8" id="KW-1003">Cell membrane</keyword>
<reference evidence="9 10" key="1">
    <citation type="journal article" date="2012" name="Antonie Van Leeuwenhoek">
        <title>Shewanella litorisediminis sp. nov., a gammaproteobacterium isolated from a tidal flat sediment.</title>
        <authorList>
            <person name="Lee M.H."/>
            <person name="Yoon J.H."/>
        </authorList>
    </citation>
    <scope>NUCLEOTIDE SEQUENCE [LARGE SCALE GENOMIC DNA]</scope>
    <source>
        <strain evidence="9 10">SMK1-12</strain>
    </source>
</reference>
<keyword evidence="5 8" id="KW-0812">Transmembrane</keyword>
<evidence type="ECO:0000313" key="10">
    <source>
        <dbReference type="Proteomes" id="UP000596252"/>
    </source>
</evidence>
<evidence type="ECO:0000256" key="3">
    <source>
        <dbReference type="ARBA" id="ARBA00022448"/>
    </source>
</evidence>
<feature type="transmembrane region" description="Helical" evidence="8">
    <location>
        <begin position="182"/>
        <end position="201"/>
    </location>
</feature>
<feature type="transmembrane region" description="Helical" evidence="8">
    <location>
        <begin position="235"/>
        <end position="256"/>
    </location>
</feature>
<comment type="subcellular location">
    <subcellularLocation>
        <location evidence="1 8">Cell membrane</location>
        <topology evidence="1 8">Multi-pass membrane protein</topology>
    </subcellularLocation>
</comment>
<evidence type="ECO:0000256" key="5">
    <source>
        <dbReference type="ARBA" id="ARBA00022692"/>
    </source>
</evidence>
<keyword evidence="10" id="KW-1185">Reference proteome</keyword>
<dbReference type="Proteomes" id="UP000596252">
    <property type="component" value="Chromosome"/>
</dbReference>
<feature type="transmembrane region" description="Helical" evidence="8">
    <location>
        <begin position="77"/>
        <end position="97"/>
    </location>
</feature>
<sequence length="257" mass="27501">MELLQDPASLLLLALVGLIAGFIDAVVGGGGLLSIPALLSFGLPPHQALGTNKLSACFGSATSAWTYYRQQLLTPAFWHHSAMATLMGALLGTVAVYLTDADVLQKLLPLVIMAIALYTLVKPSAIEHPKAQEPQAPASHKHQWLQGLPLGFYDGYAGPGIGAFWTLSSSRLYRLPVLQNCALARAMTLISNITALTVFMFFGQVDVAIGLFLGASMMAGAYLGARSAIHFGLPFIRPVFILIVFAASTQLAWRAWF</sequence>
<keyword evidence="3" id="KW-0813">Transport</keyword>